<evidence type="ECO:0000256" key="1">
    <source>
        <dbReference type="SAM" id="MobiDB-lite"/>
    </source>
</evidence>
<evidence type="ECO:0000313" key="2">
    <source>
        <dbReference type="EMBL" id="VDP76623.1"/>
    </source>
</evidence>
<gene>
    <name evidence="2" type="ORF">ECPE_LOCUS5819</name>
</gene>
<dbReference type="WBParaSite" id="ECPE_0000583201-mRNA-1">
    <property type="protein sequence ID" value="ECPE_0000583201-mRNA-1"/>
    <property type="gene ID" value="ECPE_0000583201"/>
</dbReference>
<keyword evidence="3" id="KW-1185">Reference proteome</keyword>
<reference evidence="2 3" key="2">
    <citation type="submission" date="2018-11" db="EMBL/GenBank/DDBJ databases">
        <authorList>
            <consortium name="Pathogen Informatics"/>
        </authorList>
    </citation>
    <scope>NUCLEOTIDE SEQUENCE [LARGE SCALE GENOMIC DNA]</scope>
    <source>
        <strain evidence="2 3">Egypt</strain>
    </source>
</reference>
<proteinExistence type="predicted"/>
<sequence>MPHDSGEADADALVNSVFAVLLAQLRHGCLTYRNSNQTLQRTTHRLPTFEAKTLVNQSTHRHITIRETQATQDNHTGSTPYHSHGLDLCVRWATGSTVLPNQAGPMDSPLRKTYICATLSGPSGTIMCEHKLPRTDSPNKYRRGRKTRTRNVRSRFTQTLDHNARSCYVCQAAALWAFQRRFLINYGLSTSTATTTGAAMMTTTTTSVNDASVACHSSGSGNRLDDRGKLESEPYRRGHVRLRPRPHSHCDEDDYARITQSNSTAHRFKRRQVVSGNFPEIGAHDSLYNLSFMVNEMATGADRKWNPQVVFCAPRDCSPQRSYFKRDGLRRRPPVGVRESDDLPERRRKSAR</sequence>
<feature type="compositionally biased region" description="Basic residues" evidence="1">
    <location>
        <begin position="140"/>
        <end position="149"/>
    </location>
</feature>
<evidence type="ECO:0000313" key="4">
    <source>
        <dbReference type="WBParaSite" id="ECPE_0000583201-mRNA-1"/>
    </source>
</evidence>
<dbReference type="OrthoDB" id="6263987at2759"/>
<dbReference type="EMBL" id="UZAN01042722">
    <property type="protein sequence ID" value="VDP76623.1"/>
    <property type="molecule type" value="Genomic_DNA"/>
</dbReference>
<feature type="compositionally biased region" description="Basic and acidic residues" evidence="1">
    <location>
        <begin position="130"/>
        <end position="139"/>
    </location>
</feature>
<organism evidence="4">
    <name type="scientific">Echinostoma caproni</name>
    <dbReference type="NCBI Taxonomy" id="27848"/>
    <lineage>
        <taxon>Eukaryota</taxon>
        <taxon>Metazoa</taxon>
        <taxon>Spiralia</taxon>
        <taxon>Lophotrochozoa</taxon>
        <taxon>Platyhelminthes</taxon>
        <taxon>Trematoda</taxon>
        <taxon>Digenea</taxon>
        <taxon>Plagiorchiida</taxon>
        <taxon>Echinostomata</taxon>
        <taxon>Echinostomatoidea</taxon>
        <taxon>Echinostomatidae</taxon>
        <taxon>Echinostoma</taxon>
    </lineage>
</organism>
<accession>A0A183AFT4</accession>
<dbReference type="AlphaFoldDB" id="A0A183AFT4"/>
<feature type="region of interest" description="Disordered" evidence="1">
    <location>
        <begin position="130"/>
        <end position="149"/>
    </location>
</feature>
<evidence type="ECO:0000313" key="3">
    <source>
        <dbReference type="Proteomes" id="UP000272942"/>
    </source>
</evidence>
<dbReference type="Proteomes" id="UP000272942">
    <property type="component" value="Unassembled WGS sequence"/>
</dbReference>
<protein>
    <submittedName>
        <fullName evidence="2 4">Uncharacterized protein</fullName>
    </submittedName>
</protein>
<feature type="region of interest" description="Disordered" evidence="1">
    <location>
        <begin position="326"/>
        <end position="352"/>
    </location>
</feature>
<reference evidence="4" key="1">
    <citation type="submission" date="2016-06" db="UniProtKB">
        <authorList>
            <consortium name="WormBaseParasite"/>
        </authorList>
    </citation>
    <scope>IDENTIFICATION</scope>
</reference>
<name>A0A183AFT4_9TREM</name>